<evidence type="ECO:0000313" key="5">
    <source>
        <dbReference type="Proteomes" id="UP000800200"/>
    </source>
</evidence>
<dbReference type="Gene3D" id="3.90.25.10">
    <property type="entry name" value="UDP-galactose 4-epimerase, domain 1"/>
    <property type="match status" value="1"/>
</dbReference>
<keyword evidence="1" id="KW-0521">NADP</keyword>
<dbReference type="Pfam" id="PF05368">
    <property type="entry name" value="NmrA"/>
    <property type="match status" value="1"/>
</dbReference>
<gene>
    <name evidence="4" type="ORF">K469DRAFT_559192</name>
</gene>
<evidence type="ECO:0000256" key="1">
    <source>
        <dbReference type="ARBA" id="ARBA00022857"/>
    </source>
</evidence>
<dbReference type="EMBL" id="ML994618">
    <property type="protein sequence ID" value="KAF2190416.1"/>
    <property type="molecule type" value="Genomic_DNA"/>
</dbReference>
<name>A0A6A6EKJ7_9PEZI</name>
<dbReference type="GO" id="GO:0016491">
    <property type="term" value="F:oxidoreductase activity"/>
    <property type="evidence" value="ECO:0007669"/>
    <property type="project" value="UniProtKB-KW"/>
</dbReference>
<feature type="domain" description="NmrA-like" evidence="3">
    <location>
        <begin position="6"/>
        <end position="236"/>
    </location>
</feature>
<dbReference type="InterPro" id="IPR036291">
    <property type="entry name" value="NAD(P)-bd_dom_sf"/>
</dbReference>
<sequence>MSSHIKNVVIIGAGGNLGPSVLNAFLTSSSFNITVLSRQESTSTFPSGVKVVKADYNSVESLTSALKGQDAVISLVAGHVIGDQEKLIDASVAAGVKRFIPSEFGSNTPDKRVQAVVPMFGAKLGAVEYLKKNEDKISWSSVITGPFFDWGLKAGFLGFDFSSKTVTLFDEGKGAFSSTNLRQIGIALIKVLEKPDITKNKYIYVSSFDTTQNEILPVVEKLSGQKWTVKNVTSQELITSGNEKLKKQDFSGISDLIRAAAFGKDNLGDSRPEGLWNDKLGLPKESFEESIKTVLNGKLVGEE</sequence>
<keyword evidence="2" id="KW-0560">Oxidoreductase</keyword>
<dbReference type="SUPFAM" id="SSF51735">
    <property type="entry name" value="NAD(P)-binding Rossmann-fold domains"/>
    <property type="match status" value="1"/>
</dbReference>
<dbReference type="PANTHER" id="PTHR47706:SF10">
    <property type="entry name" value="NMRA-LIKE DOMAIN-CONTAINING PROTEIN"/>
    <property type="match status" value="1"/>
</dbReference>
<dbReference type="Gene3D" id="3.40.50.720">
    <property type="entry name" value="NAD(P)-binding Rossmann-like Domain"/>
    <property type="match status" value="1"/>
</dbReference>
<dbReference type="CDD" id="cd05259">
    <property type="entry name" value="PCBER_SDR_a"/>
    <property type="match status" value="1"/>
</dbReference>
<reference evidence="4" key="1">
    <citation type="journal article" date="2020" name="Stud. Mycol.">
        <title>101 Dothideomycetes genomes: a test case for predicting lifestyles and emergence of pathogens.</title>
        <authorList>
            <person name="Haridas S."/>
            <person name="Albert R."/>
            <person name="Binder M."/>
            <person name="Bloem J."/>
            <person name="Labutti K."/>
            <person name="Salamov A."/>
            <person name="Andreopoulos B."/>
            <person name="Baker S."/>
            <person name="Barry K."/>
            <person name="Bills G."/>
            <person name="Bluhm B."/>
            <person name="Cannon C."/>
            <person name="Castanera R."/>
            <person name="Culley D."/>
            <person name="Daum C."/>
            <person name="Ezra D."/>
            <person name="Gonzalez J."/>
            <person name="Henrissat B."/>
            <person name="Kuo A."/>
            <person name="Liang C."/>
            <person name="Lipzen A."/>
            <person name="Lutzoni F."/>
            <person name="Magnuson J."/>
            <person name="Mondo S."/>
            <person name="Nolan M."/>
            <person name="Ohm R."/>
            <person name="Pangilinan J."/>
            <person name="Park H.-J."/>
            <person name="Ramirez L."/>
            <person name="Alfaro M."/>
            <person name="Sun H."/>
            <person name="Tritt A."/>
            <person name="Yoshinaga Y."/>
            <person name="Zwiers L.-H."/>
            <person name="Turgeon B."/>
            <person name="Goodwin S."/>
            <person name="Spatafora J."/>
            <person name="Crous P."/>
            <person name="Grigoriev I."/>
        </authorList>
    </citation>
    <scope>NUCLEOTIDE SEQUENCE</scope>
    <source>
        <strain evidence="4">CBS 207.26</strain>
    </source>
</reference>
<proteinExistence type="predicted"/>
<dbReference type="Proteomes" id="UP000800200">
    <property type="component" value="Unassembled WGS sequence"/>
</dbReference>
<evidence type="ECO:0000259" key="3">
    <source>
        <dbReference type="Pfam" id="PF05368"/>
    </source>
</evidence>
<evidence type="ECO:0000313" key="4">
    <source>
        <dbReference type="EMBL" id="KAF2190416.1"/>
    </source>
</evidence>
<evidence type="ECO:0000256" key="2">
    <source>
        <dbReference type="ARBA" id="ARBA00023002"/>
    </source>
</evidence>
<protein>
    <submittedName>
        <fullName evidence="4">NAD(P)-binding protein</fullName>
    </submittedName>
</protein>
<dbReference type="InterPro" id="IPR045312">
    <property type="entry name" value="PCBER-like"/>
</dbReference>
<dbReference type="OrthoDB" id="9984533at2759"/>
<organism evidence="4 5">
    <name type="scientific">Zopfia rhizophila CBS 207.26</name>
    <dbReference type="NCBI Taxonomy" id="1314779"/>
    <lineage>
        <taxon>Eukaryota</taxon>
        <taxon>Fungi</taxon>
        <taxon>Dikarya</taxon>
        <taxon>Ascomycota</taxon>
        <taxon>Pezizomycotina</taxon>
        <taxon>Dothideomycetes</taxon>
        <taxon>Dothideomycetes incertae sedis</taxon>
        <taxon>Zopfiaceae</taxon>
        <taxon>Zopfia</taxon>
    </lineage>
</organism>
<dbReference type="AlphaFoldDB" id="A0A6A6EKJ7"/>
<dbReference type="InterPro" id="IPR008030">
    <property type="entry name" value="NmrA-like"/>
</dbReference>
<keyword evidence="5" id="KW-1185">Reference proteome</keyword>
<accession>A0A6A6EKJ7</accession>
<dbReference type="InterPro" id="IPR051609">
    <property type="entry name" value="NmrA/Isoflavone_reductase-like"/>
</dbReference>
<dbReference type="PANTHER" id="PTHR47706">
    <property type="entry name" value="NMRA-LIKE FAMILY PROTEIN"/>
    <property type="match status" value="1"/>
</dbReference>